<dbReference type="EMBL" id="CP016428">
    <property type="protein sequence ID" value="ANW01745.1"/>
    <property type="molecule type" value="Genomic_DNA"/>
</dbReference>
<feature type="chain" id="PRO_5008530555" description="DUF1849 family protein" evidence="1">
    <location>
        <begin position="32"/>
        <end position="288"/>
    </location>
</feature>
<dbReference type="InterPro" id="IPR015000">
    <property type="entry name" value="EipB-like"/>
</dbReference>
<dbReference type="STRING" id="1274631.LMTR13_17815"/>
<dbReference type="OrthoDB" id="9815514at2"/>
<evidence type="ECO:0008006" key="4">
    <source>
        <dbReference type="Google" id="ProtNLM"/>
    </source>
</evidence>
<evidence type="ECO:0000313" key="2">
    <source>
        <dbReference type="EMBL" id="ANW01745.1"/>
    </source>
</evidence>
<accession>A0A1B1UG62</accession>
<dbReference type="RefSeq" id="WP_065728977.1">
    <property type="nucleotide sequence ID" value="NZ_CP016428.1"/>
</dbReference>
<proteinExistence type="predicted"/>
<name>A0A1B1UG62_9BRAD</name>
<reference evidence="2 3" key="1">
    <citation type="submission" date="2016-07" db="EMBL/GenBank/DDBJ databases">
        <title>Complete genome sequence of Bradyrhizobium icense LMTR 13T, a potential inoculant strain isolated from lima bean (Phaseolus lunatus) in Peru.</title>
        <authorList>
            <person name="Ormeno-Orrillo E."/>
            <person name="Duran D."/>
            <person name="Rogel M.A."/>
            <person name="Rey L."/>
            <person name="Imperial J."/>
            <person name="Ruiz-Argueso T."/>
            <person name="Martinez-Romero E."/>
        </authorList>
    </citation>
    <scope>NUCLEOTIDE SEQUENCE [LARGE SCALE GENOMIC DNA]</scope>
    <source>
        <strain evidence="2 3">LMTR 13</strain>
    </source>
</reference>
<keyword evidence="1" id="KW-0732">Signal</keyword>
<protein>
    <recommendedName>
        <fullName evidence="4">DUF1849 family protein</fullName>
    </recommendedName>
</protein>
<organism evidence="2 3">
    <name type="scientific">Bradyrhizobium icense</name>
    <dbReference type="NCBI Taxonomy" id="1274631"/>
    <lineage>
        <taxon>Bacteria</taxon>
        <taxon>Pseudomonadati</taxon>
        <taxon>Pseudomonadota</taxon>
        <taxon>Alphaproteobacteria</taxon>
        <taxon>Hyphomicrobiales</taxon>
        <taxon>Nitrobacteraceae</taxon>
        <taxon>Bradyrhizobium</taxon>
    </lineage>
</organism>
<dbReference type="AlphaFoldDB" id="A0A1B1UG62"/>
<sequence>MASPFPIPVRALVFSAAAILLSGSANGPALAGASGPFLSHRALYELKLVKSRGSNAISGARGRILYNFSGSACEGYTSEFRQVSELDSGEGRLTLSDLRSHSWEDAAGKSYRFKIDTRMNDTDSAPIDGVAERVGDRITVKLKQPVAKTFELDGKVVFPTEQIQHIIAAARAGKSVLELMVYDGSDNGEKVYNTLSVIGKPIPGTQSIASPDPSTANDQMKALTRWPVTVSYYDRDAKAKDGEQTPVYAMSFELFENGVSRALVLDYNDFVIAGAMGRFDVRDSKPCK</sequence>
<evidence type="ECO:0000256" key="1">
    <source>
        <dbReference type="SAM" id="SignalP"/>
    </source>
</evidence>
<dbReference type="KEGG" id="bic:LMTR13_17815"/>
<keyword evidence="3" id="KW-1185">Reference proteome</keyword>
<feature type="signal peptide" evidence="1">
    <location>
        <begin position="1"/>
        <end position="31"/>
    </location>
</feature>
<dbReference type="Pfam" id="PF08904">
    <property type="entry name" value="EipB_like"/>
    <property type="match status" value="1"/>
</dbReference>
<evidence type="ECO:0000313" key="3">
    <source>
        <dbReference type="Proteomes" id="UP000092839"/>
    </source>
</evidence>
<gene>
    <name evidence="2" type="ORF">LMTR13_17815</name>
</gene>
<dbReference type="Proteomes" id="UP000092839">
    <property type="component" value="Chromosome"/>
</dbReference>